<keyword evidence="2" id="KW-1185">Reference proteome</keyword>
<comment type="caution">
    <text evidence="1">The sequence shown here is derived from an EMBL/GenBank/DDBJ whole genome shotgun (WGS) entry which is preliminary data.</text>
</comment>
<gene>
    <name evidence="1" type="ORF">DSO57_1027042</name>
</gene>
<evidence type="ECO:0000313" key="2">
    <source>
        <dbReference type="Proteomes" id="UP001165960"/>
    </source>
</evidence>
<reference evidence="1" key="1">
    <citation type="submission" date="2022-04" db="EMBL/GenBank/DDBJ databases">
        <title>Genome of the entomopathogenic fungus Entomophthora muscae.</title>
        <authorList>
            <person name="Elya C."/>
            <person name="Lovett B.R."/>
            <person name="Lee E."/>
            <person name="Macias A.M."/>
            <person name="Hajek A.E."/>
            <person name="De Bivort B.L."/>
            <person name="Kasson M.T."/>
            <person name="De Fine Licht H.H."/>
            <person name="Stajich J.E."/>
        </authorList>
    </citation>
    <scope>NUCLEOTIDE SEQUENCE</scope>
    <source>
        <strain evidence="1">Berkeley</strain>
    </source>
</reference>
<protein>
    <submittedName>
        <fullName evidence="1">Uncharacterized protein</fullName>
    </submittedName>
</protein>
<accession>A0ACC2UCA6</accession>
<name>A0ACC2UCA6_9FUNG</name>
<sequence length="66" mass="7139">MLGKINGISQTVGSLAKAIGPAFCGLAFSWSLSNQSSAWFLKAPFTWEILSLIAILNFLLSFKMSN</sequence>
<evidence type="ECO:0000313" key="1">
    <source>
        <dbReference type="EMBL" id="KAJ9084191.1"/>
    </source>
</evidence>
<dbReference type="EMBL" id="QTSX02000872">
    <property type="protein sequence ID" value="KAJ9084191.1"/>
    <property type="molecule type" value="Genomic_DNA"/>
</dbReference>
<organism evidence="1 2">
    <name type="scientific">Entomophthora muscae</name>
    <dbReference type="NCBI Taxonomy" id="34485"/>
    <lineage>
        <taxon>Eukaryota</taxon>
        <taxon>Fungi</taxon>
        <taxon>Fungi incertae sedis</taxon>
        <taxon>Zoopagomycota</taxon>
        <taxon>Entomophthoromycotina</taxon>
        <taxon>Entomophthoromycetes</taxon>
        <taxon>Entomophthorales</taxon>
        <taxon>Entomophthoraceae</taxon>
        <taxon>Entomophthora</taxon>
    </lineage>
</organism>
<proteinExistence type="predicted"/>
<dbReference type="Proteomes" id="UP001165960">
    <property type="component" value="Unassembled WGS sequence"/>
</dbReference>